<dbReference type="OrthoDB" id="5512206at2"/>
<evidence type="ECO:0008006" key="3">
    <source>
        <dbReference type="Google" id="ProtNLM"/>
    </source>
</evidence>
<protein>
    <recommendedName>
        <fullName evidence="3">Lipoprotein</fullName>
    </recommendedName>
</protein>
<dbReference type="RefSeq" id="WP_146646069.1">
    <property type="nucleotide sequence ID" value="NZ_CP012333.1"/>
</dbReference>
<evidence type="ECO:0000313" key="1">
    <source>
        <dbReference type="EMBL" id="AKU94477.1"/>
    </source>
</evidence>
<evidence type="ECO:0000313" key="2">
    <source>
        <dbReference type="Proteomes" id="UP000064967"/>
    </source>
</evidence>
<dbReference type="EMBL" id="CP012333">
    <property type="protein sequence ID" value="AKU94477.1"/>
    <property type="molecule type" value="Genomic_DNA"/>
</dbReference>
<proteinExistence type="predicted"/>
<name>A0A0K1PLS9_9BACT</name>
<accession>A0A0K1PLS9</accession>
<organism evidence="1 2">
    <name type="scientific">Labilithrix luteola</name>
    <dbReference type="NCBI Taxonomy" id="1391654"/>
    <lineage>
        <taxon>Bacteria</taxon>
        <taxon>Pseudomonadati</taxon>
        <taxon>Myxococcota</taxon>
        <taxon>Polyangia</taxon>
        <taxon>Polyangiales</taxon>
        <taxon>Labilitrichaceae</taxon>
        <taxon>Labilithrix</taxon>
    </lineage>
</organism>
<reference evidence="1 2" key="1">
    <citation type="submission" date="2015-08" db="EMBL/GenBank/DDBJ databases">
        <authorList>
            <person name="Babu N.S."/>
            <person name="Beckwith C.J."/>
            <person name="Beseler K.G."/>
            <person name="Brison A."/>
            <person name="Carone J.V."/>
            <person name="Caskin T.P."/>
            <person name="Diamond M."/>
            <person name="Durham M.E."/>
            <person name="Foxe J.M."/>
            <person name="Go M."/>
            <person name="Henderson B.A."/>
            <person name="Jones I.B."/>
            <person name="McGettigan J.A."/>
            <person name="Micheletti S.J."/>
            <person name="Nasrallah M.E."/>
            <person name="Ortiz D."/>
            <person name="Piller C.R."/>
            <person name="Privatt S.R."/>
            <person name="Schneider S.L."/>
            <person name="Sharp S."/>
            <person name="Smith T.C."/>
            <person name="Stanton J.D."/>
            <person name="Ullery H.E."/>
            <person name="Wilson R.J."/>
            <person name="Serrano M.G."/>
            <person name="Buck G."/>
            <person name="Lee V."/>
            <person name="Wang Y."/>
            <person name="Carvalho R."/>
            <person name="Voegtly L."/>
            <person name="Shi R."/>
            <person name="Duckworth R."/>
            <person name="Johnson A."/>
            <person name="Loviza R."/>
            <person name="Walstead R."/>
            <person name="Shah Z."/>
            <person name="Kiflezghi M."/>
            <person name="Wade K."/>
            <person name="Ball S.L."/>
            <person name="Bradley K.W."/>
            <person name="Asai D.J."/>
            <person name="Bowman C.A."/>
            <person name="Russell D.A."/>
            <person name="Pope W.H."/>
            <person name="Jacobs-Sera D."/>
            <person name="Hendrix R.W."/>
            <person name="Hatfull G.F."/>
        </authorList>
    </citation>
    <scope>NUCLEOTIDE SEQUENCE [LARGE SCALE GENOMIC DNA]</scope>
    <source>
        <strain evidence="1 2">DSM 27648</strain>
    </source>
</reference>
<dbReference type="Proteomes" id="UP000064967">
    <property type="component" value="Chromosome"/>
</dbReference>
<sequence>MSRARSLMAVGFHACMMALVGGGMLSVVAMSSCASTPDVDRVTEVIVPDLQIYKDNVDYYLNRRCGSLDCHGQPGRAYRVYSREGLRLRSIQDGGLISGQQPTQDEEKVANFQALVGLEPEEMTRLMATQGENPDKLLFLRKPLRLERHKGGPAMAVDDPGYRCIVAWLRVPVVDGQGNPIQNRVLSDRAKQFCKEAEGFP</sequence>
<dbReference type="KEGG" id="llu:AKJ09_01141"/>
<dbReference type="PROSITE" id="PS51257">
    <property type="entry name" value="PROKAR_LIPOPROTEIN"/>
    <property type="match status" value="1"/>
</dbReference>
<dbReference type="AlphaFoldDB" id="A0A0K1PLS9"/>
<keyword evidence="2" id="KW-1185">Reference proteome</keyword>
<gene>
    <name evidence="1" type="ORF">AKJ09_01141</name>
</gene>
<dbReference type="STRING" id="1391654.AKJ09_01141"/>